<name>A0ABX0BNX4_9PSEU</name>
<dbReference type="Proteomes" id="UP000470404">
    <property type="component" value="Unassembled WGS sequence"/>
</dbReference>
<dbReference type="InterPro" id="IPR002575">
    <property type="entry name" value="Aminoglycoside_PTrfase"/>
</dbReference>
<dbReference type="Pfam" id="PF01636">
    <property type="entry name" value="APH"/>
    <property type="match status" value="1"/>
</dbReference>
<evidence type="ECO:0000259" key="2">
    <source>
        <dbReference type="Pfam" id="PF01636"/>
    </source>
</evidence>
<sequence length="283" mass="31667">MTVAQDLLALCRLRLDPESEPLTPCGGHDEIRVLRAAARVGEVVVKAYRDRERHEQERRAYRRWVPALGERAPRLLAETDDPPAIIVTALPGRSVAELDLPIEREQEVFGEAGALLSAWHETGPARDTPDMTAWLADRGEQWLALAEPVLPARERANTRARLRELAALGPLPAVPCHLDFMPRNLLYAPGGIVRVIDFEHARYDLAARDLVRLADRIWRERPDLEEAFLARYGPLSDVDRHVIEHCAHLDALTAAVRATGRALPVGRPGQSPDRHLREPTSRA</sequence>
<feature type="region of interest" description="Disordered" evidence="1">
    <location>
        <begin position="263"/>
        <end position="283"/>
    </location>
</feature>
<evidence type="ECO:0000256" key="1">
    <source>
        <dbReference type="SAM" id="MobiDB-lite"/>
    </source>
</evidence>
<proteinExistence type="predicted"/>
<keyword evidence="4" id="KW-1185">Reference proteome</keyword>
<dbReference type="EMBL" id="JAAGNC010000075">
    <property type="protein sequence ID" value="NEC56694.1"/>
    <property type="molecule type" value="Genomic_DNA"/>
</dbReference>
<organism evidence="3 4">
    <name type="scientific">Amycolatopsis rubida</name>
    <dbReference type="NCBI Taxonomy" id="112413"/>
    <lineage>
        <taxon>Bacteria</taxon>
        <taxon>Bacillati</taxon>
        <taxon>Actinomycetota</taxon>
        <taxon>Actinomycetes</taxon>
        <taxon>Pseudonocardiales</taxon>
        <taxon>Pseudonocardiaceae</taxon>
        <taxon>Amycolatopsis</taxon>
    </lineage>
</organism>
<feature type="compositionally biased region" description="Basic and acidic residues" evidence="1">
    <location>
        <begin position="272"/>
        <end position="283"/>
    </location>
</feature>
<comment type="caution">
    <text evidence="3">The sequence shown here is derived from an EMBL/GenBank/DDBJ whole genome shotgun (WGS) entry which is preliminary data.</text>
</comment>
<protein>
    <submittedName>
        <fullName evidence="3">Phosphotransferase</fullName>
    </submittedName>
</protein>
<reference evidence="3 4" key="1">
    <citation type="submission" date="2020-01" db="EMBL/GenBank/DDBJ databases">
        <title>Insect and environment-associated Actinomycetes.</title>
        <authorList>
            <person name="Currrie C."/>
            <person name="Chevrette M."/>
            <person name="Carlson C."/>
            <person name="Stubbendieck R."/>
            <person name="Wendt-Pienkowski E."/>
        </authorList>
    </citation>
    <scope>NUCLEOTIDE SEQUENCE [LARGE SCALE GENOMIC DNA]</scope>
    <source>
        <strain evidence="3 4">SID8386</strain>
    </source>
</reference>
<dbReference type="SUPFAM" id="SSF56112">
    <property type="entry name" value="Protein kinase-like (PK-like)"/>
    <property type="match status" value="1"/>
</dbReference>
<evidence type="ECO:0000313" key="3">
    <source>
        <dbReference type="EMBL" id="NEC56694.1"/>
    </source>
</evidence>
<feature type="domain" description="Aminoglycoside phosphotransferase" evidence="2">
    <location>
        <begin position="32"/>
        <end position="236"/>
    </location>
</feature>
<gene>
    <name evidence="3" type="ORF">G3I59_14140</name>
</gene>
<dbReference type="RefSeq" id="WP_067594584.1">
    <property type="nucleotide sequence ID" value="NZ_JAAGNC010000075.1"/>
</dbReference>
<dbReference type="InterPro" id="IPR011009">
    <property type="entry name" value="Kinase-like_dom_sf"/>
</dbReference>
<dbReference type="Gene3D" id="3.90.1200.10">
    <property type="match status" value="1"/>
</dbReference>
<accession>A0ABX0BNX4</accession>
<evidence type="ECO:0000313" key="4">
    <source>
        <dbReference type="Proteomes" id="UP000470404"/>
    </source>
</evidence>